<dbReference type="EMBL" id="QPJO01000002">
    <property type="protein sequence ID" value="RCW92162.1"/>
    <property type="molecule type" value="Genomic_DNA"/>
</dbReference>
<comment type="caution">
    <text evidence="2">The sequence shown here is derived from an EMBL/GenBank/DDBJ whole genome shotgun (WGS) entry which is preliminary data.</text>
</comment>
<dbReference type="InterPro" id="IPR019587">
    <property type="entry name" value="Polyketide_cyclase/dehydratase"/>
</dbReference>
<sequence>MKALKYILLLVLILVIGLSIYVAVQPNSFEVSRTRTINAPHEVVYDNVIDFKNWSAWSAWIEENPDINIVLGEQTQGVGGSYKWNADGEQGRMETTAANPKQSITQELQFGTYPTSNVHWEFKPNDDGTTDVTWRISGKDLPFGFKMYMAFSGGMDKQIGPDYERGLEKLDSVVQAEMKVYSIKVEGLTQHSGGYYLYNTTSCKLSDFEANMKTTLGQVGSYALTHNISRAGQPFIYYHKWDEDNNAVIFSACIPTNSRVISEAPRILTGQLESFKTVKTVLTGDYSHLKAAWEATMTYIKEQNLELDESGPMLETYLTSPDTHPNPAHWKTEIYVAVK</sequence>
<accession>A0A368ZFB6</accession>
<dbReference type="SUPFAM" id="SSF55961">
    <property type="entry name" value="Bet v1-like"/>
    <property type="match status" value="1"/>
</dbReference>
<name>A0A368ZFB6_9FLAO</name>
<dbReference type="Proteomes" id="UP000253436">
    <property type="component" value="Unassembled WGS sequence"/>
</dbReference>
<evidence type="ECO:0000313" key="3">
    <source>
        <dbReference type="Proteomes" id="UP000253436"/>
    </source>
</evidence>
<evidence type="ECO:0000313" key="2">
    <source>
        <dbReference type="EMBL" id="RCW92162.1"/>
    </source>
</evidence>
<dbReference type="SMART" id="SM00871">
    <property type="entry name" value="AraC_E_bind"/>
    <property type="match status" value="1"/>
</dbReference>
<dbReference type="Pfam" id="PF06445">
    <property type="entry name" value="GyrI-like"/>
    <property type="match status" value="1"/>
</dbReference>
<dbReference type="InterPro" id="IPR010499">
    <property type="entry name" value="AraC_E-bd"/>
</dbReference>
<reference evidence="2 3" key="1">
    <citation type="submission" date="2018-07" db="EMBL/GenBank/DDBJ databases">
        <title>Genomic Encyclopedia of Type Strains, Phase III (KMG-III): the genomes of soil and plant-associated and newly described type strains.</title>
        <authorList>
            <person name="Whitman W."/>
        </authorList>
    </citation>
    <scope>NUCLEOTIDE SEQUENCE [LARGE SCALE GENOMIC DNA]</scope>
    <source>
        <strain evidence="2 3">CECT 7958</strain>
    </source>
</reference>
<dbReference type="InterPro" id="IPR029442">
    <property type="entry name" value="GyrI-like"/>
</dbReference>
<dbReference type="Gene3D" id="3.20.80.10">
    <property type="entry name" value="Regulatory factor, effector binding domain"/>
    <property type="match status" value="1"/>
</dbReference>
<proteinExistence type="predicted"/>
<protein>
    <submittedName>
        <fullName evidence="2">Effector-binding domain-containing protein</fullName>
    </submittedName>
</protein>
<dbReference type="Pfam" id="PF10604">
    <property type="entry name" value="Polyketide_cyc2"/>
    <property type="match status" value="1"/>
</dbReference>
<dbReference type="InterPro" id="IPR023393">
    <property type="entry name" value="START-like_dom_sf"/>
</dbReference>
<feature type="domain" description="AraC effector-binding" evidence="1">
    <location>
        <begin position="181"/>
        <end position="339"/>
    </location>
</feature>
<dbReference type="OrthoDB" id="9807923at2"/>
<dbReference type="RefSeq" id="WP_114308844.1">
    <property type="nucleotide sequence ID" value="NZ_QPJO01000002.1"/>
</dbReference>
<gene>
    <name evidence="2" type="ORF">DFQ08_102185</name>
</gene>
<dbReference type="CDD" id="cd07818">
    <property type="entry name" value="SRPBCC_1"/>
    <property type="match status" value="1"/>
</dbReference>
<keyword evidence="3" id="KW-1185">Reference proteome</keyword>
<evidence type="ECO:0000259" key="1">
    <source>
        <dbReference type="SMART" id="SM00871"/>
    </source>
</evidence>
<dbReference type="SUPFAM" id="SSF55136">
    <property type="entry name" value="Probable bacterial effector-binding domain"/>
    <property type="match status" value="1"/>
</dbReference>
<dbReference type="AlphaFoldDB" id="A0A368ZFB6"/>
<dbReference type="Gene3D" id="3.30.530.20">
    <property type="match status" value="1"/>
</dbReference>
<dbReference type="InterPro" id="IPR011256">
    <property type="entry name" value="Reg_factor_effector_dom_sf"/>
</dbReference>
<organism evidence="2 3">
    <name type="scientific">Winogradskyella arenosi</name>
    <dbReference type="NCBI Taxonomy" id="533325"/>
    <lineage>
        <taxon>Bacteria</taxon>
        <taxon>Pseudomonadati</taxon>
        <taxon>Bacteroidota</taxon>
        <taxon>Flavobacteriia</taxon>
        <taxon>Flavobacteriales</taxon>
        <taxon>Flavobacteriaceae</taxon>
        <taxon>Winogradskyella</taxon>
    </lineage>
</organism>